<dbReference type="eggNOG" id="KOG2504">
    <property type="taxonomic scope" value="Eukaryota"/>
</dbReference>
<dbReference type="Gene3D" id="1.20.1250.20">
    <property type="entry name" value="MFS general substrate transporter like domains"/>
    <property type="match status" value="2"/>
</dbReference>
<dbReference type="RefSeq" id="XP_002845799.1">
    <property type="nucleotide sequence ID" value="XM_002845753.1"/>
</dbReference>
<name>C5FSJ6_ARTOC</name>
<dbReference type="SUPFAM" id="SSF103473">
    <property type="entry name" value="MFS general substrate transporter"/>
    <property type="match status" value="1"/>
</dbReference>
<feature type="transmembrane region" description="Helical" evidence="8">
    <location>
        <begin position="282"/>
        <end position="301"/>
    </location>
</feature>
<dbReference type="PANTHER" id="PTHR11360:SF224">
    <property type="entry name" value="MAJOR FACILITATOR SUPERFAMILY (MFS) PROFILE DOMAIN-CONTAINING PROTEIN-RELATED"/>
    <property type="match status" value="1"/>
</dbReference>
<dbReference type="GeneID" id="9227210"/>
<dbReference type="OrthoDB" id="5667at2759"/>
<feature type="transmembrane region" description="Helical" evidence="8">
    <location>
        <begin position="171"/>
        <end position="197"/>
    </location>
</feature>
<dbReference type="InterPro" id="IPR036259">
    <property type="entry name" value="MFS_trans_sf"/>
</dbReference>
<dbReference type="HOGENOM" id="CLU_001265_1_0_1"/>
<evidence type="ECO:0000256" key="5">
    <source>
        <dbReference type="ARBA" id="ARBA00022989"/>
    </source>
</evidence>
<dbReference type="GO" id="GO:0016020">
    <property type="term" value="C:membrane"/>
    <property type="evidence" value="ECO:0007669"/>
    <property type="project" value="UniProtKB-SubCell"/>
</dbReference>
<accession>C5FSJ6</accession>
<feature type="transmembrane region" description="Helical" evidence="8">
    <location>
        <begin position="373"/>
        <end position="392"/>
    </location>
</feature>
<evidence type="ECO:0000256" key="3">
    <source>
        <dbReference type="ARBA" id="ARBA00022448"/>
    </source>
</evidence>
<comment type="subcellular location">
    <subcellularLocation>
        <location evidence="1">Membrane</location>
        <topology evidence="1">Multi-pass membrane protein</topology>
    </subcellularLocation>
</comment>
<feature type="transmembrane region" description="Helical" evidence="8">
    <location>
        <begin position="88"/>
        <end position="107"/>
    </location>
</feature>
<evidence type="ECO:0000256" key="8">
    <source>
        <dbReference type="SAM" id="Phobius"/>
    </source>
</evidence>
<dbReference type="OMA" id="GWVNCVG"/>
<dbReference type="InterPro" id="IPR020846">
    <property type="entry name" value="MFS_dom"/>
</dbReference>
<proteinExistence type="inferred from homology"/>
<organism evidence="10 11">
    <name type="scientific">Arthroderma otae (strain ATCC MYA-4605 / CBS 113480)</name>
    <name type="common">Microsporum canis</name>
    <dbReference type="NCBI Taxonomy" id="554155"/>
    <lineage>
        <taxon>Eukaryota</taxon>
        <taxon>Fungi</taxon>
        <taxon>Dikarya</taxon>
        <taxon>Ascomycota</taxon>
        <taxon>Pezizomycotina</taxon>
        <taxon>Eurotiomycetes</taxon>
        <taxon>Eurotiomycetidae</taxon>
        <taxon>Onygenales</taxon>
        <taxon>Arthrodermataceae</taxon>
        <taxon>Microsporum</taxon>
    </lineage>
</organism>
<evidence type="ECO:0000313" key="11">
    <source>
        <dbReference type="Proteomes" id="UP000002035"/>
    </source>
</evidence>
<feature type="transmembrane region" description="Helical" evidence="8">
    <location>
        <begin position="247"/>
        <end position="270"/>
    </location>
</feature>
<evidence type="ECO:0000256" key="2">
    <source>
        <dbReference type="ARBA" id="ARBA00006727"/>
    </source>
</evidence>
<keyword evidence="3" id="KW-0813">Transport</keyword>
<feature type="transmembrane region" description="Helical" evidence="8">
    <location>
        <begin position="313"/>
        <end position="332"/>
    </location>
</feature>
<dbReference type="GO" id="GO:0022857">
    <property type="term" value="F:transmembrane transporter activity"/>
    <property type="evidence" value="ECO:0007669"/>
    <property type="project" value="InterPro"/>
</dbReference>
<feature type="transmembrane region" description="Helical" evidence="8">
    <location>
        <begin position="404"/>
        <end position="427"/>
    </location>
</feature>
<dbReference type="Pfam" id="PF07690">
    <property type="entry name" value="MFS_1"/>
    <property type="match status" value="1"/>
</dbReference>
<dbReference type="AlphaFoldDB" id="C5FSJ6"/>
<feature type="region of interest" description="Disordered" evidence="7">
    <location>
        <begin position="1"/>
        <end position="32"/>
    </location>
</feature>
<evidence type="ECO:0000259" key="9">
    <source>
        <dbReference type="PROSITE" id="PS50850"/>
    </source>
</evidence>
<keyword evidence="11" id="KW-1185">Reference proteome</keyword>
<feature type="transmembrane region" description="Helical" evidence="8">
    <location>
        <begin position="203"/>
        <end position="223"/>
    </location>
</feature>
<evidence type="ECO:0000313" key="10">
    <source>
        <dbReference type="EMBL" id="EEQ32849.1"/>
    </source>
</evidence>
<dbReference type="InterPro" id="IPR011701">
    <property type="entry name" value="MFS"/>
</dbReference>
<evidence type="ECO:0000256" key="7">
    <source>
        <dbReference type="SAM" id="MobiDB-lite"/>
    </source>
</evidence>
<comment type="similarity">
    <text evidence="2">Belongs to the major facilitator superfamily. Monocarboxylate porter (TC 2.A.1.13) family.</text>
</comment>
<dbReference type="VEuPathDB" id="FungiDB:MCYG_05668"/>
<evidence type="ECO:0000256" key="4">
    <source>
        <dbReference type="ARBA" id="ARBA00022692"/>
    </source>
</evidence>
<keyword evidence="4 8" id="KW-0812">Transmembrane</keyword>
<keyword evidence="6 8" id="KW-0472">Membrane</keyword>
<feature type="compositionally biased region" description="Basic and acidic residues" evidence="7">
    <location>
        <begin position="1"/>
        <end position="14"/>
    </location>
</feature>
<sequence>MDNKREAGDLKADLNDDPEEVSPIGETIPWQDPADDYPEGGVTAWLTVAGAAASLFVSFGWVNCVGIFQSYYHTHQLKTYTESEVAWISSLQVFFMLFCGPFFGRIFDNWGHSYLVKVGTVLHVGGLIIASFMDTYAGLLLSQAVCSALGASMVFYPSVTCVSTWFYKRRAAALGPVVAGSSLGGVIFPIMVIHLIPKWGFNWAMRACALLILCLLIFTNLTLKSRLLPSKRPWNISELTRPMREPAFLALAAAVFFYYWGMFLPVTYIVVAARTKGMSQDLANYMVPILNAASIFGRTVPNVVADKLGRYNIMIIMCSITATLILGSWMFASNNLAMILFTVSFGISSGSGVGLTPALVAQVSPIKEIGTRTGLIFAIGSLAGLSGSPIGGQIIEASNGSLRYMMVFAGVNCAIGTLFFILARVILGGMKMARV</sequence>
<gene>
    <name evidence="10" type="ORF">MCYG_05668</name>
</gene>
<dbReference type="Proteomes" id="UP000002035">
    <property type="component" value="Unassembled WGS sequence"/>
</dbReference>
<evidence type="ECO:0000256" key="1">
    <source>
        <dbReference type="ARBA" id="ARBA00004141"/>
    </source>
</evidence>
<dbReference type="PROSITE" id="PS50850">
    <property type="entry name" value="MFS"/>
    <property type="match status" value="1"/>
</dbReference>
<keyword evidence="5 8" id="KW-1133">Transmembrane helix</keyword>
<feature type="transmembrane region" description="Helical" evidence="8">
    <location>
        <begin position="338"/>
        <end position="361"/>
    </location>
</feature>
<reference evidence="11" key="1">
    <citation type="journal article" date="2012" name="MBio">
        <title>Comparative genome analysis of Trichophyton rubrum and related dermatophytes reveals candidate genes involved in infection.</title>
        <authorList>
            <person name="Martinez D.A."/>
            <person name="Oliver B.G."/>
            <person name="Graeser Y."/>
            <person name="Goldberg J.M."/>
            <person name="Li W."/>
            <person name="Martinez-Rossi N.M."/>
            <person name="Monod M."/>
            <person name="Shelest E."/>
            <person name="Barton R.C."/>
            <person name="Birch E."/>
            <person name="Brakhage A.A."/>
            <person name="Chen Z."/>
            <person name="Gurr S.J."/>
            <person name="Heiman D."/>
            <person name="Heitman J."/>
            <person name="Kosti I."/>
            <person name="Rossi A."/>
            <person name="Saif S."/>
            <person name="Samalova M."/>
            <person name="Saunders C.W."/>
            <person name="Shea T."/>
            <person name="Summerbell R.C."/>
            <person name="Xu J."/>
            <person name="Young S."/>
            <person name="Zeng Q."/>
            <person name="Birren B.W."/>
            <person name="Cuomo C.A."/>
            <person name="White T.C."/>
        </authorList>
    </citation>
    <scope>NUCLEOTIDE SEQUENCE [LARGE SCALE GENOMIC DNA]</scope>
    <source>
        <strain evidence="11">ATCC MYA-4605 / CBS 113480</strain>
    </source>
</reference>
<dbReference type="InterPro" id="IPR050327">
    <property type="entry name" value="Proton-linked_MCT"/>
</dbReference>
<feature type="transmembrane region" description="Helical" evidence="8">
    <location>
        <begin position="139"/>
        <end position="159"/>
    </location>
</feature>
<feature type="domain" description="Major facilitator superfamily (MFS) profile" evidence="9">
    <location>
        <begin position="247"/>
        <end position="435"/>
    </location>
</feature>
<evidence type="ECO:0000256" key="6">
    <source>
        <dbReference type="ARBA" id="ARBA00023136"/>
    </source>
</evidence>
<dbReference type="PANTHER" id="PTHR11360">
    <property type="entry name" value="MONOCARBOXYLATE TRANSPORTER"/>
    <property type="match status" value="1"/>
</dbReference>
<feature type="transmembrane region" description="Helical" evidence="8">
    <location>
        <begin position="44"/>
        <end position="68"/>
    </location>
</feature>
<dbReference type="EMBL" id="DS995705">
    <property type="protein sequence ID" value="EEQ32849.1"/>
    <property type="molecule type" value="Genomic_DNA"/>
</dbReference>
<protein>
    <submittedName>
        <fullName evidence="10">Monocarboxylate permease-like protein</fullName>
    </submittedName>
</protein>